<evidence type="ECO:0000256" key="1">
    <source>
        <dbReference type="ARBA" id="ARBA00009269"/>
    </source>
</evidence>
<evidence type="ECO:0000256" key="3">
    <source>
        <dbReference type="ARBA" id="ARBA00023274"/>
    </source>
</evidence>
<dbReference type="GO" id="GO:0005840">
    <property type="term" value="C:ribosome"/>
    <property type="evidence" value="ECO:0007669"/>
    <property type="project" value="UniProtKB-KW"/>
</dbReference>
<evidence type="ECO:0000313" key="5">
    <source>
        <dbReference type="Proteomes" id="UP001470230"/>
    </source>
</evidence>
<proteinExistence type="inferred from homology"/>
<evidence type="ECO:0000313" key="4">
    <source>
        <dbReference type="EMBL" id="KAK8884263.1"/>
    </source>
</evidence>
<dbReference type="InterPro" id="IPR001780">
    <property type="entry name" value="Ribosomal_eL33"/>
</dbReference>
<dbReference type="HAMAP" id="MF_00573">
    <property type="entry name" value="Ribosomal_eL33"/>
    <property type="match status" value="1"/>
</dbReference>
<dbReference type="EMBL" id="JAPFFF010000008">
    <property type="protein sequence ID" value="KAK8884263.1"/>
    <property type="molecule type" value="Genomic_DNA"/>
</dbReference>
<keyword evidence="2 4" id="KW-0689">Ribosomal protein</keyword>
<protein>
    <submittedName>
        <fullName evidence="4">60S ribosomal protein L35A</fullName>
    </submittedName>
</protein>
<evidence type="ECO:0000256" key="2">
    <source>
        <dbReference type="ARBA" id="ARBA00022980"/>
    </source>
</evidence>
<dbReference type="InterPro" id="IPR009000">
    <property type="entry name" value="Transl_B-barrel_sf"/>
</dbReference>
<accession>A0ABR2K051</accession>
<dbReference type="SUPFAM" id="SSF50447">
    <property type="entry name" value="Translation proteins"/>
    <property type="match status" value="1"/>
</dbReference>
<gene>
    <name evidence="4" type="ORF">M9Y10_043371</name>
</gene>
<dbReference type="InterPro" id="IPR038661">
    <property type="entry name" value="Ribosomal_eL33_sf"/>
</dbReference>
<sequence length="108" mass="12116">MAAKTPEPRLWVNATFTSFRRNKREINPAQALLKIDGVNSREDAQFYVGKKVCSPMTSHDAEKNKNGNWGVITQVHGNSGVVRAKFDRNLPPAFLGKTVRVYLFPSNI</sequence>
<comment type="similarity">
    <text evidence="1">Belongs to the eukaryotic ribosomal protein eL33 family.</text>
</comment>
<dbReference type="PANTHER" id="PTHR10902">
    <property type="entry name" value="60S RIBOSOMAL PROTEIN L35A"/>
    <property type="match status" value="1"/>
</dbReference>
<dbReference type="Pfam" id="PF01247">
    <property type="entry name" value="Ribosomal_L35Ae"/>
    <property type="match status" value="1"/>
</dbReference>
<keyword evidence="5" id="KW-1185">Reference proteome</keyword>
<reference evidence="4 5" key="1">
    <citation type="submission" date="2024-04" db="EMBL/GenBank/DDBJ databases">
        <title>Tritrichomonas musculus Genome.</title>
        <authorList>
            <person name="Alves-Ferreira E."/>
            <person name="Grigg M."/>
            <person name="Lorenzi H."/>
            <person name="Galac M."/>
        </authorList>
    </citation>
    <scope>NUCLEOTIDE SEQUENCE [LARGE SCALE GENOMIC DNA]</scope>
    <source>
        <strain evidence="4 5">EAF2021</strain>
    </source>
</reference>
<keyword evidence="3" id="KW-0687">Ribonucleoprotein</keyword>
<name>A0ABR2K051_9EUKA</name>
<organism evidence="4 5">
    <name type="scientific">Tritrichomonas musculus</name>
    <dbReference type="NCBI Taxonomy" id="1915356"/>
    <lineage>
        <taxon>Eukaryota</taxon>
        <taxon>Metamonada</taxon>
        <taxon>Parabasalia</taxon>
        <taxon>Tritrichomonadida</taxon>
        <taxon>Tritrichomonadidae</taxon>
        <taxon>Tritrichomonas</taxon>
    </lineage>
</organism>
<comment type="caution">
    <text evidence="4">The sequence shown here is derived from an EMBL/GenBank/DDBJ whole genome shotgun (WGS) entry which is preliminary data.</text>
</comment>
<dbReference type="Gene3D" id="2.40.10.190">
    <property type="entry name" value="translation elongation factor selb, chain A, domain 4"/>
    <property type="match status" value="1"/>
</dbReference>
<dbReference type="Proteomes" id="UP001470230">
    <property type="component" value="Unassembled WGS sequence"/>
</dbReference>